<accession>A0AAV9PKM6</accession>
<dbReference type="InterPro" id="IPR023213">
    <property type="entry name" value="CAT-like_dom_sf"/>
</dbReference>
<protein>
    <submittedName>
        <fullName evidence="1">Uncharacterized protein</fullName>
    </submittedName>
</protein>
<proteinExistence type="predicted"/>
<name>A0AAV9PKM6_9PEZI</name>
<dbReference type="Gene3D" id="3.30.559.10">
    <property type="entry name" value="Chloramphenicol acetyltransferase-like domain"/>
    <property type="match status" value="1"/>
</dbReference>
<reference evidence="1 2" key="1">
    <citation type="submission" date="2023-08" db="EMBL/GenBank/DDBJ databases">
        <title>Black Yeasts Isolated from many extreme environments.</title>
        <authorList>
            <person name="Coleine C."/>
            <person name="Stajich J.E."/>
            <person name="Selbmann L."/>
        </authorList>
    </citation>
    <scope>NUCLEOTIDE SEQUENCE [LARGE SCALE GENOMIC DNA]</scope>
    <source>
        <strain evidence="1 2">CCFEE 5935</strain>
    </source>
</reference>
<dbReference type="AlphaFoldDB" id="A0AAV9PKM6"/>
<dbReference type="RefSeq" id="XP_064663144.1">
    <property type="nucleotide sequence ID" value="XM_064798817.1"/>
</dbReference>
<evidence type="ECO:0000313" key="2">
    <source>
        <dbReference type="Proteomes" id="UP001337655"/>
    </source>
</evidence>
<dbReference type="Proteomes" id="UP001337655">
    <property type="component" value="Unassembled WGS sequence"/>
</dbReference>
<dbReference type="GeneID" id="89922903"/>
<sequence>MSIEKSTDGDHWLHRYGNREHYQWRTTERNGRTTYYRPLGLAEFCFDTDGRHYEGRADINAQLELEIKSTLSHHDFQGKIDYRERILFAWACLRCQHLLLQSKALQGKDFSATRTASASDVYFTIDAPRTVSQAVEDAGNQLVFLADHFQHVDALDFWVHCQNTGRVFDPSNALAKLFVYPPQRLKGQRSSLKLLVVGSHQIWDGLTNYVWFRNFVHLLNKSIPELRQQLHDLLRPSAIFERLPPPQEALYPPVEGSQARQRWFWLLTRVLRHVRKPLQAGFANPLRRRVPMNGAVSLSPTYRPLLDYSKTPRLNSIPCFAKATMKGTKRLHRLCREANASVGAGCFALAALLMMEFYEQREPNIPVSERRPFISGFPLNPRAFFNHAEEPNSLMLAFCDGIILPFLPSDLDLDGRLRLLARQAHRQLAVFQKRQNTSRAAGGLQYMGSRGPGRLLQIQYISSLERTQAMLPEHLQTGLNPEGAFPMRPNATTQTCGVSSVGRREALIKPGDYDIDDESKDFVADFRSSFAAVRPRDGEFLVGVGGSDEGLWVNASVDGSTMDPALVDKWRERFETILDEGGGGEGRMYKL</sequence>
<gene>
    <name evidence="1" type="ORF">LTR77_001555</name>
</gene>
<evidence type="ECO:0000313" key="1">
    <source>
        <dbReference type="EMBL" id="KAK5174475.1"/>
    </source>
</evidence>
<dbReference type="EMBL" id="JAVRRT010000002">
    <property type="protein sequence ID" value="KAK5174475.1"/>
    <property type="molecule type" value="Genomic_DNA"/>
</dbReference>
<organism evidence="1 2">
    <name type="scientific">Saxophila tyrrhenica</name>
    <dbReference type="NCBI Taxonomy" id="1690608"/>
    <lineage>
        <taxon>Eukaryota</taxon>
        <taxon>Fungi</taxon>
        <taxon>Dikarya</taxon>
        <taxon>Ascomycota</taxon>
        <taxon>Pezizomycotina</taxon>
        <taxon>Dothideomycetes</taxon>
        <taxon>Dothideomycetidae</taxon>
        <taxon>Mycosphaerellales</taxon>
        <taxon>Extremaceae</taxon>
        <taxon>Saxophila</taxon>
    </lineage>
</organism>
<comment type="caution">
    <text evidence="1">The sequence shown here is derived from an EMBL/GenBank/DDBJ whole genome shotgun (WGS) entry which is preliminary data.</text>
</comment>
<keyword evidence="2" id="KW-1185">Reference proteome</keyword>